<evidence type="ECO:0000256" key="6">
    <source>
        <dbReference type="ARBA" id="ARBA00022990"/>
    </source>
</evidence>
<dbReference type="PANTHER" id="PTHR12029:SF11">
    <property type="entry name" value="METHYLTRANSFERASE TARBP1-RELATED"/>
    <property type="match status" value="1"/>
</dbReference>
<name>A0AA35R719_GEOBA</name>
<dbReference type="FunFam" id="3.40.1280.10:FF:000010">
    <property type="entry name" value="probable methyltransferase TARBP1"/>
    <property type="match status" value="1"/>
</dbReference>
<dbReference type="GO" id="GO:0003723">
    <property type="term" value="F:RNA binding"/>
    <property type="evidence" value="ECO:0007669"/>
    <property type="project" value="UniProtKB-KW"/>
</dbReference>
<comment type="similarity">
    <text evidence="1">Belongs to the class IV-like SAM-binding methyltransferase superfamily. RNA methyltransferase TrmH family.</text>
</comment>
<keyword evidence="3" id="KW-0808">Transferase</keyword>
<keyword evidence="14" id="KW-1185">Reference proteome</keyword>
<dbReference type="AlphaFoldDB" id="A0AA35R719"/>
<evidence type="ECO:0000256" key="1">
    <source>
        <dbReference type="ARBA" id="ARBA00007228"/>
    </source>
</evidence>
<keyword evidence="4" id="KW-0949">S-adenosyl-L-methionine</keyword>
<dbReference type="InterPro" id="IPR029028">
    <property type="entry name" value="Alpha/beta_knot_MTases"/>
</dbReference>
<evidence type="ECO:0000259" key="12">
    <source>
        <dbReference type="Pfam" id="PF00588"/>
    </source>
</evidence>
<dbReference type="CDD" id="cd18091">
    <property type="entry name" value="SpoU-like_TRM3-like"/>
    <property type="match status" value="1"/>
</dbReference>
<dbReference type="GO" id="GO:0141100">
    <property type="term" value="F:tRNA (guanine(18)-2'-O)-methyltransferase activity"/>
    <property type="evidence" value="ECO:0007669"/>
    <property type="project" value="UniProtKB-EC"/>
</dbReference>
<dbReference type="InterPro" id="IPR044748">
    <property type="entry name" value="Trm3/TARBP1_C"/>
</dbReference>
<evidence type="ECO:0000256" key="8">
    <source>
        <dbReference type="ARBA" id="ARBA00093361"/>
    </source>
</evidence>
<organism evidence="13 14">
    <name type="scientific">Geodia barretti</name>
    <name type="common">Barrett's horny sponge</name>
    <dbReference type="NCBI Taxonomy" id="519541"/>
    <lineage>
        <taxon>Eukaryota</taxon>
        <taxon>Metazoa</taxon>
        <taxon>Porifera</taxon>
        <taxon>Demospongiae</taxon>
        <taxon>Heteroscleromorpha</taxon>
        <taxon>Tetractinellida</taxon>
        <taxon>Astrophorina</taxon>
        <taxon>Geodiidae</taxon>
        <taxon>Geodia</taxon>
    </lineage>
</organism>
<accession>A0AA35R719</accession>
<evidence type="ECO:0000256" key="5">
    <source>
        <dbReference type="ARBA" id="ARBA00022884"/>
    </source>
</evidence>
<dbReference type="PANTHER" id="PTHR12029">
    <property type="entry name" value="RNA METHYLTRANSFERASE"/>
    <property type="match status" value="1"/>
</dbReference>
<dbReference type="Gene3D" id="3.40.1280.10">
    <property type="match status" value="1"/>
</dbReference>
<feature type="domain" description="tRNA/rRNA methyltransferase SpoU type" evidence="12">
    <location>
        <begin position="711"/>
        <end position="852"/>
    </location>
</feature>
<evidence type="ECO:0000256" key="7">
    <source>
        <dbReference type="ARBA" id="ARBA00093266"/>
    </source>
</evidence>
<evidence type="ECO:0000256" key="3">
    <source>
        <dbReference type="ARBA" id="ARBA00022679"/>
    </source>
</evidence>
<protein>
    <recommendedName>
        <fullName evidence="10">tRNA (guanosine(18)-2'-O)-methyltransferase TARBP1</fullName>
        <ecNumber evidence="9">2.1.1.34</ecNumber>
    </recommendedName>
    <alternativeName>
        <fullName evidence="11">TAR RNA-binding protein 1</fullName>
    </alternativeName>
</protein>
<evidence type="ECO:0000313" key="14">
    <source>
        <dbReference type="Proteomes" id="UP001174909"/>
    </source>
</evidence>
<comment type="caution">
    <text evidence="13">The sequence shown here is derived from an EMBL/GenBank/DDBJ whole genome shotgun (WGS) entry which is preliminary data.</text>
</comment>
<evidence type="ECO:0000256" key="10">
    <source>
        <dbReference type="ARBA" id="ARBA00093636"/>
    </source>
</evidence>
<comment type="catalytic activity">
    <reaction evidence="7">
        <text>guanosine(18) in tRNA + S-adenosyl-L-methionine = 2'-O-methylguanosine(18) in tRNA + S-adenosyl-L-homocysteine + H(+)</text>
        <dbReference type="Rhea" id="RHEA:20077"/>
        <dbReference type="Rhea" id="RHEA-COMP:10190"/>
        <dbReference type="Rhea" id="RHEA-COMP:10192"/>
        <dbReference type="ChEBI" id="CHEBI:15378"/>
        <dbReference type="ChEBI" id="CHEBI:57856"/>
        <dbReference type="ChEBI" id="CHEBI:59789"/>
        <dbReference type="ChEBI" id="CHEBI:74269"/>
        <dbReference type="ChEBI" id="CHEBI:74445"/>
        <dbReference type="EC" id="2.1.1.34"/>
    </reaction>
    <physiologicalReaction direction="left-to-right" evidence="7">
        <dbReference type="Rhea" id="RHEA:20078"/>
    </physiologicalReaction>
</comment>
<dbReference type="Proteomes" id="UP001174909">
    <property type="component" value="Unassembled WGS sequence"/>
</dbReference>
<dbReference type="InterPro" id="IPR029026">
    <property type="entry name" value="tRNA_m1G_MTases_N"/>
</dbReference>
<gene>
    <name evidence="13" type="ORF">GBAR_LOCUS4014</name>
</gene>
<keyword evidence="2 13" id="KW-0489">Methyltransferase</keyword>
<dbReference type="GO" id="GO:0030488">
    <property type="term" value="P:tRNA methylation"/>
    <property type="evidence" value="ECO:0007669"/>
    <property type="project" value="InterPro"/>
</dbReference>
<dbReference type="InterPro" id="IPR016024">
    <property type="entry name" value="ARM-type_fold"/>
</dbReference>
<proteinExistence type="inferred from homology"/>
<dbReference type="SUPFAM" id="SSF48371">
    <property type="entry name" value="ARM repeat"/>
    <property type="match status" value="1"/>
</dbReference>
<dbReference type="Pfam" id="PF00588">
    <property type="entry name" value="SpoU_methylase"/>
    <property type="match status" value="1"/>
</dbReference>
<evidence type="ECO:0000313" key="13">
    <source>
        <dbReference type="EMBL" id="CAI8004821.1"/>
    </source>
</evidence>
<dbReference type="InterPro" id="IPR001537">
    <property type="entry name" value="SpoU_MeTrfase"/>
</dbReference>
<dbReference type="EC" id="2.1.1.34" evidence="9"/>
<evidence type="ECO:0000256" key="11">
    <source>
        <dbReference type="ARBA" id="ARBA00093656"/>
    </source>
</evidence>
<evidence type="ECO:0000256" key="2">
    <source>
        <dbReference type="ARBA" id="ARBA00022603"/>
    </source>
</evidence>
<keyword evidence="5" id="KW-0694">RNA-binding</keyword>
<sequence length="865" mass="94898">MAGTVEGLLLRGTVGEGLSLPHLTLLTSSLSSLHTFTSLYGFSWSGDISPAHMMSTALRNLHSALSSNDQELELTCGAVGSLGAVGWVCERNTDLPRSTLSSLLSLPPHLSFLKPPVASCSESSGCGGMEWGPLVEWCEAQTWTATHYCLRHQSQREAGDVRSDDGCRWEICDIWELCAERVDCVTGRQLPTLLDCLCLALPFVEVSNISSTVTGCWRIVKDCLSSLPSFLSLLLHPHILFSSDSLLVELVGKLCSEVLELGERRAGLTNFLASTLCASWRGEWERGGEERVVQSLLRHRQLILELCCFGGIGIRSMRSQEDGEEFVRLLGDQVAANSAANSCLHGDCRVRLTILSFLVGVASRRGSSHFLSQFSREIMEKLSDLTATKPRYFINSLTHRRKQRLLQTLLLLLPHLPSEGDEDLAGRTLQLLGSDNQPSVRHLLEWTASVLLARQPHLVSSLLLPALLPDSQFRLSRLQSVFTVALHLTQAWDHAHTVRYCKTLLPLVFPWTTCHHFLVRLYAQKTAQVVWEEGREGEEGQLEGFINSCIMFMREHSDAARSSHKLEANVGLSLLRPFSDLSVQALFDYLPRLCGAVDSECVSVEELRHFWEQWGGGEGGVGEKVPLYCDNGALREMVKRGGVGGGEGGKGDDTRSIAHQLGVGEDGVEGEGDRGDIQKKITRWASGAGVMEELFPGRRLPVETSKVAGGLVVVASLLTKIPNLGGLCRTCEIFGAGQLVVSSLSVVDDPQFSALSVSAQHWLNISEVRLPKLPSYLLAMRRAGYQLVGAEQTAQSKSITSYSFQPLTLLLLGNEREGIPVQLLQLLDECVEIPQLGVIRSLNVHVSGALLVWEYCKQHLHTSST</sequence>
<comment type="function">
    <text evidence="8">S-adenosyl-L-methionine-dependent 2'-O-ribose methyltransferase that catalyzes the formation of 2'-O-methylguanosine at position 18 (Gm18) in a subset of tRNA. Selectively mediates Gm18 methylation of tRNAGln-TTG/CTG and tRNASer-TGA/GCT. Gm18 modification can enhance the stability of modified tRNAs.</text>
</comment>
<dbReference type="InterPro" id="IPR045330">
    <property type="entry name" value="TRM3/TARBP1"/>
</dbReference>
<evidence type="ECO:0000256" key="4">
    <source>
        <dbReference type="ARBA" id="ARBA00022691"/>
    </source>
</evidence>
<keyword evidence="6" id="KW-0007">Acetylation</keyword>
<dbReference type="EMBL" id="CASHTH010000571">
    <property type="protein sequence ID" value="CAI8004821.1"/>
    <property type="molecule type" value="Genomic_DNA"/>
</dbReference>
<dbReference type="SUPFAM" id="SSF75217">
    <property type="entry name" value="alpha/beta knot"/>
    <property type="match status" value="1"/>
</dbReference>
<reference evidence="13" key="1">
    <citation type="submission" date="2023-03" db="EMBL/GenBank/DDBJ databases">
        <authorList>
            <person name="Steffen K."/>
            <person name="Cardenas P."/>
        </authorList>
    </citation>
    <scope>NUCLEOTIDE SEQUENCE</scope>
</reference>
<evidence type="ECO:0000256" key="9">
    <source>
        <dbReference type="ARBA" id="ARBA00093594"/>
    </source>
</evidence>